<dbReference type="AlphaFoldDB" id="A0A645G4T8"/>
<comment type="caution">
    <text evidence="1">The sequence shown here is derived from an EMBL/GenBank/DDBJ whole genome shotgun (WGS) entry which is preliminary data.</text>
</comment>
<dbReference type="EMBL" id="VSSQ01066658">
    <property type="protein sequence ID" value="MPN19154.1"/>
    <property type="molecule type" value="Genomic_DNA"/>
</dbReference>
<accession>A0A645G4T8</accession>
<gene>
    <name evidence="1" type="ORF">SDC9_166520</name>
</gene>
<name>A0A645G4T8_9ZZZZ</name>
<organism evidence="1">
    <name type="scientific">bioreactor metagenome</name>
    <dbReference type="NCBI Taxonomy" id="1076179"/>
    <lineage>
        <taxon>unclassified sequences</taxon>
        <taxon>metagenomes</taxon>
        <taxon>ecological metagenomes</taxon>
    </lineage>
</organism>
<evidence type="ECO:0000313" key="1">
    <source>
        <dbReference type="EMBL" id="MPN19154.1"/>
    </source>
</evidence>
<proteinExistence type="predicted"/>
<sequence length="87" mass="9880">MLHPAVHLFLQMGDVLDFILGFRMAFRITGAADGKITILPDEFDQIAGIAKVLLRFHCRIFIPAQGKDAVDVGRLQFLQQFADFEFR</sequence>
<reference evidence="1" key="1">
    <citation type="submission" date="2019-08" db="EMBL/GenBank/DDBJ databases">
        <authorList>
            <person name="Kucharzyk K."/>
            <person name="Murdoch R.W."/>
            <person name="Higgins S."/>
            <person name="Loffler F."/>
        </authorList>
    </citation>
    <scope>NUCLEOTIDE SEQUENCE</scope>
</reference>
<protein>
    <submittedName>
        <fullName evidence="1">Uncharacterized protein</fullName>
    </submittedName>
</protein>